<evidence type="ECO:0000256" key="1">
    <source>
        <dbReference type="SAM" id="MobiDB-lite"/>
    </source>
</evidence>
<reference evidence="3 4" key="1">
    <citation type="journal article" date="2024" name="BMC Biol.">
        <title>Comparative genomics of Ascetosporea gives new insight into the evolutionary basis for animal parasitism in Rhizaria.</title>
        <authorList>
            <person name="Hiltunen Thoren M."/>
            <person name="Onut-Brannstrom I."/>
            <person name="Alfjorden A."/>
            <person name="Peckova H."/>
            <person name="Swords F."/>
            <person name="Hooper C."/>
            <person name="Holzer A.S."/>
            <person name="Bass D."/>
            <person name="Burki F."/>
        </authorList>
    </citation>
    <scope>NUCLEOTIDE SEQUENCE [LARGE SCALE GENOMIC DNA]</scope>
    <source>
        <strain evidence="3">20-A016</strain>
    </source>
</reference>
<evidence type="ECO:0000313" key="3">
    <source>
        <dbReference type="EMBL" id="MES1921531.1"/>
    </source>
</evidence>
<gene>
    <name evidence="3" type="ORF">MHBO_003057</name>
</gene>
<protein>
    <recommendedName>
        <fullName evidence="2">Micro-fibrillar-associated protein 1 C-terminal domain-containing protein</fullName>
    </recommendedName>
</protein>
<accession>A0ABV2APC5</accession>
<feature type="region of interest" description="Disordered" evidence="1">
    <location>
        <begin position="45"/>
        <end position="242"/>
    </location>
</feature>
<evidence type="ECO:0000259" key="2">
    <source>
        <dbReference type="Pfam" id="PF06991"/>
    </source>
</evidence>
<dbReference type="Pfam" id="PF06991">
    <property type="entry name" value="MFAP1"/>
    <property type="match status" value="1"/>
</dbReference>
<dbReference type="Proteomes" id="UP001439008">
    <property type="component" value="Unassembled WGS sequence"/>
</dbReference>
<feature type="non-terminal residue" evidence="3">
    <location>
        <position position="403"/>
    </location>
</feature>
<feature type="compositionally biased region" description="Basic and acidic residues" evidence="1">
    <location>
        <begin position="142"/>
        <end position="178"/>
    </location>
</feature>
<comment type="caution">
    <text evidence="3">The sequence shown here is derived from an EMBL/GenBank/DDBJ whole genome shotgun (WGS) entry which is preliminary data.</text>
</comment>
<feature type="compositionally biased region" description="Basic and acidic residues" evidence="1">
    <location>
        <begin position="84"/>
        <end position="101"/>
    </location>
</feature>
<keyword evidence="4" id="KW-1185">Reference proteome</keyword>
<feature type="compositionally biased region" description="Basic and acidic residues" evidence="1">
    <location>
        <begin position="195"/>
        <end position="205"/>
    </location>
</feature>
<feature type="domain" description="Micro-fibrillar-associated protein 1 C-terminal" evidence="2">
    <location>
        <begin position="195"/>
        <end position="403"/>
    </location>
</feature>
<feature type="compositionally biased region" description="Basic and acidic residues" evidence="1">
    <location>
        <begin position="45"/>
        <end position="62"/>
    </location>
</feature>
<dbReference type="EMBL" id="JBDODL010001450">
    <property type="protein sequence ID" value="MES1921531.1"/>
    <property type="molecule type" value="Genomic_DNA"/>
</dbReference>
<feature type="region of interest" description="Disordered" evidence="1">
    <location>
        <begin position="315"/>
        <end position="340"/>
    </location>
</feature>
<sequence>MPKQTPMLTLNQKLPGEQPIFKKTKQHRQYRTGEVPQWLKEEEYMNVEKSDNKPQILREKISPQKSRANLRRTNGKDRKWKRTDRRDGKVLNREEMEKTDSDTEDELTNFGNLDLDNLKVARLPSSKKKVGDQNSKKSGRAALKEALLKKEKMRKEIISKNEKVQNTKSNKIDEKSSEYEDSDSSSELDEQNELAWRRLEADKPRFISSKRRGGQRTHETTNELALQLRATSAENEEEEKLRRRTESVRLVVALSRAEKEAEKKERDSELAELPDDRDDVDEEAQFELWKLRELKRVKEDVEKRLQFEEEQELVRRRRAMTEEEREKDNRKSGSKRYEKKQEKIQYLQKYHHKGAFYQDDRLITKKLMERNFMDPVGEDKYTNRLLLPDVMQVKNFGLASRTK</sequence>
<dbReference type="PANTHER" id="PTHR15327">
    <property type="entry name" value="MICROFIBRIL-ASSOCIATED PROTEIN"/>
    <property type="match status" value="1"/>
</dbReference>
<dbReference type="InterPro" id="IPR033194">
    <property type="entry name" value="MFAP1"/>
</dbReference>
<proteinExistence type="predicted"/>
<dbReference type="InterPro" id="IPR009730">
    <property type="entry name" value="MFAP1_C"/>
</dbReference>
<feature type="compositionally biased region" description="Basic and acidic residues" evidence="1">
    <location>
        <begin position="256"/>
        <end position="269"/>
    </location>
</feature>
<organism evidence="3 4">
    <name type="scientific">Bonamia ostreae</name>
    <dbReference type="NCBI Taxonomy" id="126728"/>
    <lineage>
        <taxon>Eukaryota</taxon>
        <taxon>Sar</taxon>
        <taxon>Rhizaria</taxon>
        <taxon>Endomyxa</taxon>
        <taxon>Ascetosporea</taxon>
        <taxon>Haplosporida</taxon>
        <taxon>Bonamia</taxon>
    </lineage>
</organism>
<feature type="compositionally biased region" description="Basic and acidic residues" evidence="1">
    <location>
        <begin position="319"/>
        <end position="340"/>
    </location>
</feature>
<feature type="compositionally biased region" description="Acidic residues" evidence="1">
    <location>
        <begin position="179"/>
        <end position="192"/>
    </location>
</feature>
<evidence type="ECO:0000313" key="4">
    <source>
        <dbReference type="Proteomes" id="UP001439008"/>
    </source>
</evidence>
<name>A0ABV2APC5_9EUKA</name>
<feature type="region of interest" description="Disordered" evidence="1">
    <location>
        <begin position="255"/>
        <end position="278"/>
    </location>
</feature>